<dbReference type="AlphaFoldDB" id="A0A1G7KGZ4"/>
<organism evidence="2 3">
    <name type="scientific">Sporolituus thermophilus DSM 23256</name>
    <dbReference type="NCBI Taxonomy" id="1123285"/>
    <lineage>
        <taxon>Bacteria</taxon>
        <taxon>Bacillati</taxon>
        <taxon>Bacillota</taxon>
        <taxon>Negativicutes</taxon>
        <taxon>Selenomonadales</taxon>
        <taxon>Sporomusaceae</taxon>
        <taxon>Sporolituus</taxon>
    </lineage>
</organism>
<sequence length="133" mass="16091">MDVQKTNNTIDKVRKLQRKLYLAAKVNKQRKFHALYRKLAEPTVSEQELWIMRRIDEIHTAEPTWGYRTITRILQHEGIIINRKKVRRLMRCMGIYAIYPKPNLSKRYHAQYVRPYLLRNLEITRPNQVWAST</sequence>
<proteinExistence type="predicted"/>
<evidence type="ECO:0000313" key="2">
    <source>
        <dbReference type="EMBL" id="SDF36447.1"/>
    </source>
</evidence>
<evidence type="ECO:0000259" key="1">
    <source>
        <dbReference type="Pfam" id="PF13276"/>
    </source>
</evidence>
<dbReference type="EMBL" id="FNBU01000008">
    <property type="protein sequence ID" value="SDF36447.1"/>
    <property type="molecule type" value="Genomic_DNA"/>
</dbReference>
<dbReference type="RefSeq" id="WP_216093635.1">
    <property type="nucleotide sequence ID" value="NZ_FNBU01000008.1"/>
</dbReference>
<name>A0A1G7KGZ4_9FIRM</name>
<evidence type="ECO:0000313" key="3">
    <source>
        <dbReference type="Proteomes" id="UP000243333"/>
    </source>
</evidence>
<keyword evidence="3" id="KW-1185">Reference proteome</keyword>
<dbReference type="InterPro" id="IPR025948">
    <property type="entry name" value="HTH-like_dom"/>
</dbReference>
<dbReference type="Proteomes" id="UP000243333">
    <property type="component" value="Unassembled WGS sequence"/>
</dbReference>
<dbReference type="PANTHER" id="PTHR46889:SF4">
    <property type="entry name" value="TRANSPOSASE INSO FOR INSERTION SEQUENCE ELEMENT IS911B-RELATED"/>
    <property type="match status" value="1"/>
</dbReference>
<gene>
    <name evidence="2" type="ORF">SAMN05660235_01331</name>
</gene>
<dbReference type="Pfam" id="PF13276">
    <property type="entry name" value="HTH_21"/>
    <property type="match status" value="1"/>
</dbReference>
<accession>A0A1G7KGZ4</accession>
<protein>
    <submittedName>
        <fullName evidence="2">HTH-like domain-containing protein</fullName>
    </submittedName>
</protein>
<dbReference type="PANTHER" id="PTHR46889">
    <property type="entry name" value="TRANSPOSASE INSF FOR INSERTION SEQUENCE IS3B-RELATED"/>
    <property type="match status" value="1"/>
</dbReference>
<reference evidence="3" key="1">
    <citation type="submission" date="2016-10" db="EMBL/GenBank/DDBJ databases">
        <authorList>
            <person name="Varghese N."/>
            <person name="Submissions S."/>
        </authorList>
    </citation>
    <scope>NUCLEOTIDE SEQUENCE [LARGE SCALE GENOMIC DNA]</scope>
    <source>
        <strain evidence="3">DSM 23256</strain>
    </source>
</reference>
<feature type="domain" description="HTH-like" evidence="1">
    <location>
        <begin position="51"/>
        <end position="102"/>
    </location>
</feature>
<dbReference type="InterPro" id="IPR050900">
    <property type="entry name" value="Transposase_IS3/IS150/IS904"/>
</dbReference>